<evidence type="ECO:0000256" key="2">
    <source>
        <dbReference type="ARBA" id="ARBA00009773"/>
    </source>
</evidence>
<keyword evidence="4" id="KW-1003">Cell membrane</keyword>
<keyword evidence="3" id="KW-0813">Transport</keyword>
<gene>
    <name evidence="9" type="ORF">HXW94_12075</name>
</gene>
<feature type="transmembrane region" description="Helical" evidence="8">
    <location>
        <begin position="135"/>
        <end position="153"/>
    </location>
</feature>
<dbReference type="PANTHER" id="PTHR21716:SF53">
    <property type="entry name" value="PERMEASE PERM-RELATED"/>
    <property type="match status" value="1"/>
</dbReference>
<reference evidence="9 10" key="1">
    <citation type="submission" date="2020-06" db="EMBL/GenBank/DDBJ databases">
        <title>High-quality draft genome of sulfate reducer Desulfobacter latus type strain AcrS2 isolated from marine sediment.</title>
        <authorList>
            <person name="Hoppe M."/>
            <person name="Larsen C.K."/>
            <person name="Marshall I.P.G."/>
            <person name="Schramm A."/>
            <person name="Marietou A.G."/>
        </authorList>
    </citation>
    <scope>NUCLEOTIDE SEQUENCE [LARGE SCALE GENOMIC DNA]</scope>
    <source>
        <strain evidence="9 10">AcRS2</strain>
    </source>
</reference>
<keyword evidence="10" id="KW-1185">Reference proteome</keyword>
<evidence type="ECO:0000256" key="8">
    <source>
        <dbReference type="SAM" id="Phobius"/>
    </source>
</evidence>
<dbReference type="PANTHER" id="PTHR21716">
    <property type="entry name" value="TRANSMEMBRANE PROTEIN"/>
    <property type="match status" value="1"/>
</dbReference>
<sequence>MALIGLGSLLHITKSFMVPFVIALLFAFLLIPVADSLLKLHIPSILVNTIVLVGFGIVLIGLVFLVYGALSSVSSSVPKYMEKYSLILNQLTALIKQYSDIDIMQDYKKISIEDLFSVISPSSVMKSVNQSVGNLISFMSRTTLMIIFLMFIVSSRKIFINKIYDFFHSKEDASQNMVEMIGNIAHQVHMYLFIKALISIGTGGVFGLVAWLFGLDFPFIWGLMGFVFNFIPTLGPIIATIPPIFLALLQFDSFWYAATVSFFMSAVQFISGSFVEPLIMGDRLNLNIIAILLSLLLWGIIWGIPGMILAVPITASLNIMLSNIKTLKSISILLSK</sequence>
<evidence type="ECO:0000256" key="5">
    <source>
        <dbReference type="ARBA" id="ARBA00022692"/>
    </source>
</evidence>
<feature type="transmembrane region" description="Helical" evidence="8">
    <location>
        <begin position="219"/>
        <end position="241"/>
    </location>
</feature>
<keyword evidence="6 8" id="KW-1133">Transmembrane helix</keyword>
<dbReference type="AlphaFoldDB" id="A0A850T8B6"/>
<evidence type="ECO:0000313" key="10">
    <source>
        <dbReference type="Proteomes" id="UP000553343"/>
    </source>
</evidence>
<feature type="transmembrane region" description="Helical" evidence="8">
    <location>
        <begin position="16"/>
        <end position="38"/>
    </location>
</feature>
<dbReference type="InterPro" id="IPR002549">
    <property type="entry name" value="AI-2E-like"/>
</dbReference>
<dbReference type="GO" id="GO:0055085">
    <property type="term" value="P:transmembrane transport"/>
    <property type="evidence" value="ECO:0007669"/>
    <property type="project" value="TreeGrafter"/>
</dbReference>
<feature type="transmembrane region" description="Helical" evidence="8">
    <location>
        <begin position="45"/>
        <end position="70"/>
    </location>
</feature>
<evidence type="ECO:0000256" key="6">
    <source>
        <dbReference type="ARBA" id="ARBA00022989"/>
    </source>
</evidence>
<proteinExistence type="inferred from homology"/>
<dbReference type="Pfam" id="PF01594">
    <property type="entry name" value="AI-2E_transport"/>
    <property type="match status" value="1"/>
</dbReference>
<comment type="subcellular location">
    <subcellularLocation>
        <location evidence="1">Cell membrane</location>
        <topology evidence="1">Multi-pass membrane protein</topology>
    </subcellularLocation>
</comment>
<organism evidence="9 10">
    <name type="scientific">Desulfobacter latus</name>
    <dbReference type="NCBI Taxonomy" id="2292"/>
    <lineage>
        <taxon>Bacteria</taxon>
        <taxon>Pseudomonadati</taxon>
        <taxon>Thermodesulfobacteriota</taxon>
        <taxon>Desulfobacteria</taxon>
        <taxon>Desulfobacterales</taxon>
        <taxon>Desulfobacteraceae</taxon>
        <taxon>Desulfobacter</taxon>
    </lineage>
</organism>
<evidence type="ECO:0000256" key="1">
    <source>
        <dbReference type="ARBA" id="ARBA00004651"/>
    </source>
</evidence>
<feature type="transmembrane region" description="Helical" evidence="8">
    <location>
        <begin position="253"/>
        <end position="275"/>
    </location>
</feature>
<protein>
    <submittedName>
        <fullName evidence="9">AI-2E family transporter</fullName>
    </submittedName>
</protein>
<evidence type="ECO:0000313" key="9">
    <source>
        <dbReference type="EMBL" id="NWH05712.1"/>
    </source>
</evidence>
<name>A0A850T8B6_9BACT</name>
<evidence type="ECO:0000256" key="7">
    <source>
        <dbReference type="ARBA" id="ARBA00023136"/>
    </source>
</evidence>
<keyword evidence="7 8" id="KW-0472">Membrane</keyword>
<dbReference type="Proteomes" id="UP000553343">
    <property type="component" value="Unassembled WGS sequence"/>
</dbReference>
<evidence type="ECO:0000256" key="3">
    <source>
        <dbReference type="ARBA" id="ARBA00022448"/>
    </source>
</evidence>
<evidence type="ECO:0000256" key="4">
    <source>
        <dbReference type="ARBA" id="ARBA00022475"/>
    </source>
</evidence>
<comment type="similarity">
    <text evidence="2">Belongs to the autoinducer-2 exporter (AI-2E) (TC 2.A.86) family.</text>
</comment>
<dbReference type="GO" id="GO:0005886">
    <property type="term" value="C:plasma membrane"/>
    <property type="evidence" value="ECO:0007669"/>
    <property type="project" value="UniProtKB-SubCell"/>
</dbReference>
<dbReference type="RefSeq" id="WP_218576695.1">
    <property type="nucleotide sequence ID" value="NZ_JACADJ010000043.1"/>
</dbReference>
<feature type="transmembrane region" description="Helical" evidence="8">
    <location>
        <begin position="295"/>
        <end position="321"/>
    </location>
</feature>
<keyword evidence="5 8" id="KW-0812">Transmembrane</keyword>
<accession>A0A850T8B6</accession>
<comment type="caution">
    <text evidence="9">The sequence shown here is derived from an EMBL/GenBank/DDBJ whole genome shotgun (WGS) entry which is preliminary data.</text>
</comment>
<feature type="transmembrane region" description="Helical" evidence="8">
    <location>
        <begin position="190"/>
        <end position="213"/>
    </location>
</feature>
<dbReference type="EMBL" id="JACADJ010000043">
    <property type="protein sequence ID" value="NWH05712.1"/>
    <property type="molecule type" value="Genomic_DNA"/>
</dbReference>